<proteinExistence type="predicted"/>
<name>A0A9P6RJJ7_9FUNG</name>
<reference evidence="2" key="1">
    <citation type="journal article" date="2020" name="Fungal Divers.">
        <title>Resolving the Mortierellaceae phylogeny through synthesis of multi-gene phylogenetics and phylogenomics.</title>
        <authorList>
            <person name="Vandepol N."/>
            <person name="Liber J."/>
            <person name="Desiro A."/>
            <person name="Na H."/>
            <person name="Kennedy M."/>
            <person name="Barry K."/>
            <person name="Grigoriev I.V."/>
            <person name="Miller A.N."/>
            <person name="O'Donnell K."/>
            <person name="Stajich J.E."/>
            <person name="Bonito G."/>
        </authorList>
    </citation>
    <scope>NUCLEOTIDE SEQUENCE</scope>
    <source>
        <strain evidence="2">REB-010B</strain>
    </source>
</reference>
<evidence type="ECO:0000313" key="3">
    <source>
        <dbReference type="Proteomes" id="UP000738325"/>
    </source>
</evidence>
<organism evidence="2 3">
    <name type="scientific">Dissophora globulifera</name>
    <dbReference type="NCBI Taxonomy" id="979702"/>
    <lineage>
        <taxon>Eukaryota</taxon>
        <taxon>Fungi</taxon>
        <taxon>Fungi incertae sedis</taxon>
        <taxon>Mucoromycota</taxon>
        <taxon>Mortierellomycotina</taxon>
        <taxon>Mortierellomycetes</taxon>
        <taxon>Mortierellales</taxon>
        <taxon>Mortierellaceae</taxon>
        <taxon>Dissophora</taxon>
    </lineage>
</organism>
<evidence type="ECO:0000256" key="1">
    <source>
        <dbReference type="SAM" id="MobiDB-lite"/>
    </source>
</evidence>
<dbReference type="AlphaFoldDB" id="A0A9P6RJJ7"/>
<dbReference type="Proteomes" id="UP000738325">
    <property type="component" value="Unassembled WGS sequence"/>
</dbReference>
<comment type="caution">
    <text evidence="2">The sequence shown here is derived from an EMBL/GenBank/DDBJ whole genome shotgun (WGS) entry which is preliminary data.</text>
</comment>
<gene>
    <name evidence="2" type="ORF">BGZ99_005560</name>
</gene>
<feature type="compositionally biased region" description="Acidic residues" evidence="1">
    <location>
        <begin position="14"/>
        <end position="34"/>
    </location>
</feature>
<sequence length="86" mass="9175">MTNAMDLENLGMDTPEDQTTNDDQLDCDAEEATDTADANDAGHGAEDQQGNKKSKFANPFPNMTPATNKDCLECSKSTKNMCPSAG</sequence>
<accession>A0A9P6RJJ7</accession>
<evidence type="ECO:0000313" key="2">
    <source>
        <dbReference type="EMBL" id="KAG0318660.1"/>
    </source>
</evidence>
<feature type="region of interest" description="Disordered" evidence="1">
    <location>
        <begin position="1"/>
        <end position="69"/>
    </location>
</feature>
<dbReference type="EMBL" id="JAAAIP010000360">
    <property type="protein sequence ID" value="KAG0318660.1"/>
    <property type="molecule type" value="Genomic_DNA"/>
</dbReference>
<keyword evidence="3" id="KW-1185">Reference proteome</keyword>
<protein>
    <submittedName>
        <fullName evidence="2">Uncharacterized protein</fullName>
    </submittedName>
</protein>